<feature type="compositionally biased region" description="Basic residues" evidence="1">
    <location>
        <begin position="109"/>
        <end position="120"/>
    </location>
</feature>
<protein>
    <submittedName>
        <fullName evidence="2">Uncharacterized protein</fullName>
    </submittedName>
</protein>
<proteinExistence type="predicted"/>
<name>A0A165NNT0_9APHY</name>
<evidence type="ECO:0000313" key="3">
    <source>
        <dbReference type="Proteomes" id="UP000076727"/>
    </source>
</evidence>
<feature type="compositionally biased region" description="Low complexity" evidence="1">
    <location>
        <begin position="121"/>
        <end position="137"/>
    </location>
</feature>
<reference evidence="2 3" key="1">
    <citation type="journal article" date="2016" name="Mol. Biol. Evol.">
        <title>Comparative Genomics of Early-Diverging Mushroom-Forming Fungi Provides Insights into the Origins of Lignocellulose Decay Capabilities.</title>
        <authorList>
            <person name="Nagy L.G."/>
            <person name="Riley R."/>
            <person name="Tritt A."/>
            <person name="Adam C."/>
            <person name="Daum C."/>
            <person name="Floudas D."/>
            <person name="Sun H."/>
            <person name="Yadav J.S."/>
            <person name="Pangilinan J."/>
            <person name="Larsson K.H."/>
            <person name="Matsuura K."/>
            <person name="Barry K."/>
            <person name="Labutti K."/>
            <person name="Kuo R."/>
            <person name="Ohm R.A."/>
            <person name="Bhattacharya S.S."/>
            <person name="Shirouzu T."/>
            <person name="Yoshinaga Y."/>
            <person name="Martin F.M."/>
            <person name="Grigoriev I.V."/>
            <person name="Hibbett D.S."/>
        </authorList>
    </citation>
    <scope>NUCLEOTIDE SEQUENCE [LARGE SCALE GENOMIC DNA]</scope>
    <source>
        <strain evidence="2 3">L-15889</strain>
    </source>
</reference>
<gene>
    <name evidence="2" type="ORF">DAEQUDRAFT_729427</name>
</gene>
<dbReference type="Proteomes" id="UP000076727">
    <property type="component" value="Unassembled WGS sequence"/>
</dbReference>
<dbReference type="AlphaFoldDB" id="A0A165NNT0"/>
<evidence type="ECO:0000256" key="1">
    <source>
        <dbReference type="SAM" id="MobiDB-lite"/>
    </source>
</evidence>
<keyword evidence="3" id="KW-1185">Reference proteome</keyword>
<accession>A0A165NNT0</accession>
<sequence>MVLDMLTVRILRIWFSGPLAVTREHSLIELTRSLLCLRDLKQVHINIEWHYYLAAGWSDSDVLRISESWPKLTAFLLKSRQETPSDGLPDVARVAPLRGALPKPPTARHSWHRRARRRSRSSVCCTPSPSSPDPSARTRGCEVRKWFLSLPSPAISKSLLGWSSRGPCPISVQQVSQQEALDSTAHSICGNRRGSAGVEGFR</sequence>
<evidence type="ECO:0000313" key="2">
    <source>
        <dbReference type="EMBL" id="KZT67190.1"/>
    </source>
</evidence>
<dbReference type="EMBL" id="KV429079">
    <property type="protein sequence ID" value="KZT67190.1"/>
    <property type="molecule type" value="Genomic_DNA"/>
</dbReference>
<organism evidence="2 3">
    <name type="scientific">Daedalea quercina L-15889</name>
    <dbReference type="NCBI Taxonomy" id="1314783"/>
    <lineage>
        <taxon>Eukaryota</taxon>
        <taxon>Fungi</taxon>
        <taxon>Dikarya</taxon>
        <taxon>Basidiomycota</taxon>
        <taxon>Agaricomycotina</taxon>
        <taxon>Agaricomycetes</taxon>
        <taxon>Polyporales</taxon>
        <taxon>Fomitopsis</taxon>
    </lineage>
</organism>
<feature type="region of interest" description="Disordered" evidence="1">
    <location>
        <begin position="103"/>
        <end position="137"/>
    </location>
</feature>